<dbReference type="EMBL" id="CP002546">
    <property type="protein sequence ID" value="ADY60639.1"/>
    <property type="molecule type" value="Genomic_DNA"/>
</dbReference>
<feature type="transmembrane region" description="Helical" evidence="6">
    <location>
        <begin position="44"/>
        <end position="66"/>
    </location>
</feature>
<accession>F0SH98</accession>
<organism evidence="7 8">
    <name type="scientific">Rubinisphaera brasiliensis (strain ATCC 49424 / DSM 5305 / JCM 21570 / IAM 15109 / NBRC 103401 / IFAM 1448)</name>
    <name type="common">Planctomyces brasiliensis</name>
    <dbReference type="NCBI Taxonomy" id="756272"/>
    <lineage>
        <taxon>Bacteria</taxon>
        <taxon>Pseudomonadati</taxon>
        <taxon>Planctomycetota</taxon>
        <taxon>Planctomycetia</taxon>
        <taxon>Planctomycetales</taxon>
        <taxon>Planctomycetaceae</taxon>
        <taxon>Rubinisphaera</taxon>
    </lineage>
</organism>
<dbReference type="HOGENOM" id="CLU_091805_2_0_0"/>
<gene>
    <name evidence="7" type="ordered locus">Plabr_3042</name>
</gene>
<feature type="transmembrane region" description="Helical" evidence="6">
    <location>
        <begin position="102"/>
        <end position="123"/>
    </location>
</feature>
<keyword evidence="8" id="KW-1185">Reference proteome</keyword>
<dbReference type="GO" id="GO:0033013">
    <property type="term" value="P:tetrapyrrole metabolic process"/>
    <property type="evidence" value="ECO:0007669"/>
    <property type="project" value="UniProtKB-ARBA"/>
</dbReference>
<dbReference type="RefSeq" id="WP_013629360.1">
    <property type="nucleotide sequence ID" value="NC_015174.1"/>
</dbReference>
<dbReference type="InterPro" id="IPR004307">
    <property type="entry name" value="TspO_MBR"/>
</dbReference>
<dbReference type="Proteomes" id="UP000006860">
    <property type="component" value="Chromosome"/>
</dbReference>
<keyword evidence="5 6" id="KW-0472">Membrane</keyword>
<dbReference type="AlphaFoldDB" id="F0SH98"/>
<dbReference type="FunFam" id="1.20.1260.100:FF:000001">
    <property type="entry name" value="translocator protein 2"/>
    <property type="match status" value="1"/>
</dbReference>
<dbReference type="PIRSF" id="PIRSF005859">
    <property type="entry name" value="PBR"/>
    <property type="match status" value="1"/>
</dbReference>
<evidence type="ECO:0000256" key="3">
    <source>
        <dbReference type="ARBA" id="ARBA00022692"/>
    </source>
</evidence>
<evidence type="ECO:0000256" key="1">
    <source>
        <dbReference type="ARBA" id="ARBA00004141"/>
    </source>
</evidence>
<dbReference type="KEGG" id="pbs:Plabr_3042"/>
<evidence type="ECO:0000313" key="8">
    <source>
        <dbReference type="Proteomes" id="UP000006860"/>
    </source>
</evidence>
<dbReference type="CDD" id="cd15904">
    <property type="entry name" value="TSPO_MBR"/>
    <property type="match status" value="1"/>
</dbReference>
<dbReference type="PANTHER" id="PTHR10057">
    <property type="entry name" value="PERIPHERAL-TYPE BENZODIAZEPINE RECEPTOR"/>
    <property type="match status" value="1"/>
</dbReference>
<evidence type="ECO:0000256" key="4">
    <source>
        <dbReference type="ARBA" id="ARBA00022989"/>
    </source>
</evidence>
<evidence type="ECO:0000256" key="5">
    <source>
        <dbReference type="ARBA" id="ARBA00023136"/>
    </source>
</evidence>
<sequence>MNWIGLVVFIAVCLAAGGLGAIATTPEIDGWYRTIEKPTWTPPGYLFGPVWTTLYIMMAIAAWLIWRKAGTKAAAIPLTLFGVQLMLNVAWSWIFFGLHQPGWAFAEIILLWFAITATTVVFFQKKRAAGLLMVPYLAWVSFAGVLNFAIWQLNLG</sequence>
<dbReference type="Gene3D" id="1.20.1260.100">
    <property type="entry name" value="TspO/MBR protein"/>
    <property type="match status" value="1"/>
</dbReference>
<keyword evidence="3 6" id="KW-0812">Transmembrane</keyword>
<protein>
    <submittedName>
        <fullName evidence="7">TspO and MBR like protein</fullName>
    </submittedName>
</protein>
<keyword evidence="4 6" id="KW-1133">Transmembrane helix</keyword>
<dbReference type="eggNOG" id="COG3476">
    <property type="taxonomic scope" value="Bacteria"/>
</dbReference>
<dbReference type="OrthoDB" id="9795496at2"/>
<evidence type="ECO:0000256" key="2">
    <source>
        <dbReference type="ARBA" id="ARBA00007524"/>
    </source>
</evidence>
<dbReference type="GO" id="GO:0016020">
    <property type="term" value="C:membrane"/>
    <property type="evidence" value="ECO:0007669"/>
    <property type="project" value="UniProtKB-SubCell"/>
</dbReference>
<evidence type="ECO:0000313" key="7">
    <source>
        <dbReference type="EMBL" id="ADY60639.1"/>
    </source>
</evidence>
<proteinExistence type="inferred from homology"/>
<evidence type="ECO:0000256" key="6">
    <source>
        <dbReference type="SAM" id="Phobius"/>
    </source>
</evidence>
<dbReference type="PANTHER" id="PTHR10057:SF0">
    <property type="entry name" value="TRANSLOCATOR PROTEIN"/>
    <property type="match status" value="1"/>
</dbReference>
<feature type="transmembrane region" description="Helical" evidence="6">
    <location>
        <begin position="73"/>
        <end position="96"/>
    </location>
</feature>
<dbReference type="Pfam" id="PF03073">
    <property type="entry name" value="TspO_MBR"/>
    <property type="match status" value="1"/>
</dbReference>
<dbReference type="STRING" id="756272.Plabr_3042"/>
<comment type="similarity">
    <text evidence="2">Belongs to the TspO/BZRP family.</text>
</comment>
<dbReference type="InterPro" id="IPR038330">
    <property type="entry name" value="TspO/MBR-related_sf"/>
</dbReference>
<reference evidence="8" key="1">
    <citation type="submission" date="2011-02" db="EMBL/GenBank/DDBJ databases">
        <title>The complete genome of Planctomyces brasiliensis DSM 5305.</title>
        <authorList>
            <person name="Lucas S."/>
            <person name="Copeland A."/>
            <person name="Lapidus A."/>
            <person name="Bruce D."/>
            <person name="Goodwin L."/>
            <person name="Pitluck S."/>
            <person name="Kyrpides N."/>
            <person name="Mavromatis K."/>
            <person name="Pagani I."/>
            <person name="Ivanova N."/>
            <person name="Ovchinnikova G."/>
            <person name="Lu M."/>
            <person name="Detter J.C."/>
            <person name="Han C."/>
            <person name="Land M."/>
            <person name="Hauser L."/>
            <person name="Markowitz V."/>
            <person name="Cheng J.-F."/>
            <person name="Hugenholtz P."/>
            <person name="Woyke T."/>
            <person name="Wu D."/>
            <person name="Tindall B."/>
            <person name="Pomrenke H.G."/>
            <person name="Brambilla E."/>
            <person name="Klenk H.-P."/>
            <person name="Eisen J.A."/>
        </authorList>
    </citation>
    <scope>NUCLEOTIDE SEQUENCE [LARGE SCALE GENOMIC DNA]</scope>
    <source>
        <strain evidence="8">ATCC 49424 / DSM 5305 / JCM 21570 / NBRC 103401 / IFAM 1448</strain>
    </source>
</reference>
<name>F0SH98_RUBBR</name>
<feature type="transmembrane region" description="Helical" evidence="6">
    <location>
        <begin position="130"/>
        <end position="151"/>
    </location>
</feature>
<comment type="subcellular location">
    <subcellularLocation>
        <location evidence="1">Membrane</location>
        <topology evidence="1">Multi-pass membrane protein</topology>
    </subcellularLocation>
</comment>